<accession>A0ABD4KVE2</accession>
<organism evidence="1 2">
    <name type="scientific">Vibrio anguillarum</name>
    <name type="common">Listonella anguillarum</name>
    <dbReference type="NCBI Taxonomy" id="55601"/>
    <lineage>
        <taxon>Bacteria</taxon>
        <taxon>Pseudomonadati</taxon>
        <taxon>Pseudomonadota</taxon>
        <taxon>Gammaproteobacteria</taxon>
        <taxon>Vibrionales</taxon>
        <taxon>Vibrionaceae</taxon>
        <taxon>Vibrio</taxon>
    </lineage>
</organism>
<evidence type="ECO:0000313" key="2">
    <source>
        <dbReference type="Proteomes" id="UP000722957"/>
    </source>
</evidence>
<sequence length="21" mass="2382">CLTVKSITTMVVMDSPKDERQ</sequence>
<dbReference type="Proteomes" id="UP000722957">
    <property type="component" value="Unassembled WGS sequence"/>
</dbReference>
<feature type="non-terminal residue" evidence="1">
    <location>
        <position position="1"/>
    </location>
</feature>
<dbReference type="EMBL" id="RDOM01000669">
    <property type="protein sequence ID" value="MBF4274907.1"/>
    <property type="molecule type" value="Genomic_DNA"/>
</dbReference>
<evidence type="ECO:0000313" key="1">
    <source>
        <dbReference type="EMBL" id="MBF4274907.1"/>
    </source>
</evidence>
<gene>
    <name evidence="1" type="ORF">EAY07_23455</name>
</gene>
<reference evidence="1 2" key="1">
    <citation type="journal article" date="2021" name="PeerJ">
        <title>Analysis of 44 Vibrio anguillarum genomes reveals high genetic diversity.</title>
        <authorList>
            <person name="Hansen M.J."/>
            <person name="Dalsgaard I."/>
        </authorList>
    </citation>
    <scope>NUCLEOTIDE SEQUENCE [LARGE SCALE GENOMIC DNA]</scope>
    <source>
        <strain evidence="1 2">17-16730-2A</strain>
    </source>
</reference>
<proteinExistence type="predicted"/>
<protein>
    <submittedName>
        <fullName evidence="1">Lrp/AsnC family transcriptional regulator</fullName>
    </submittedName>
</protein>
<dbReference type="AlphaFoldDB" id="A0ABD4KVE2"/>
<comment type="caution">
    <text evidence="1">The sequence shown here is derived from an EMBL/GenBank/DDBJ whole genome shotgun (WGS) entry which is preliminary data.</text>
</comment>
<name>A0ABD4KVE2_VIBAN</name>